<keyword evidence="2" id="KW-0812">Transmembrane</keyword>
<dbReference type="EMBL" id="NPCC01000004">
    <property type="protein sequence ID" value="PAE90825.1"/>
    <property type="molecule type" value="Genomic_DNA"/>
</dbReference>
<evidence type="ECO:0000313" key="5">
    <source>
        <dbReference type="Proteomes" id="UP000216133"/>
    </source>
</evidence>
<evidence type="ECO:0000256" key="2">
    <source>
        <dbReference type="SAM" id="Phobius"/>
    </source>
</evidence>
<feature type="transmembrane region" description="Helical" evidence="2">
    <location>
        <begin position="35"/>
        <end position="53"/>
    </location>
</feature>
<feature type="coiled-coil region" evidence="1">
    <location>
        <begin position="59"/>
        <end position="140"/>
    </location>
</feature>
<evidence type="ECO:0000256" key="1">
    <source>
        <dbReference type="SAM" id="Coils"/>
    </source>
</evidence>
<sequence length="240" mass="27671">MKLTTKNKGKYPTSSYIFAGVALVAIIVVAIWSDIWYKIVVLASLVALMYVFIAKTKKIERELEEMKRKQASSAELARQEQTELEKTKEHDLKALEEKEFQLQKLDLDRTRLFEELLNKAELEEAEKSTIRERLQQADTETSRIRQEWLTASSRLMTLMRGTKRFFVRESPMKEIAASIDQDVLETGSFTALNEEIQRLIPRLSKESAEALAKSDFIDEDNQLTRSGYKALLQASEDKQT</sequence>
<evidence type="ECO:0000313" key="4">
    <source>
        <dbReference type="EMBL" id="PAF25837.1"/>
    </source>
</evidence>
<accession>A0A268S062</accession>
<gene>
    <name evidence="4" type="ORF">CHH61_11435</name>
    <name evidence="3" type="ORF">CHH72_02805</name>
</gene>
<organism evidence="4 5">
    <name type="scientific">Shouchella clausii</name>
    <name type="common">Alkalihalobacillus clausii</name>
    <dbReference type="NCBI Taxonomy" id="79880"/>
    <lineage>
        <taxon>Bacteria</taxon>
        <taxon>Bacillati</taxon>
        <taxon>Bacillota</taxon>
        <taxon>Bacilli</taxon>
        <taxon>Bacillales</taxon>
        <taxon>Bacillaceae</taxon>
        <taxon>Shouchella</taxon>
    </lineage>
</organism>
<dbReference type="Proteomes" id="UP000216207">
    <property type="component" value="Unassembled WGS sequence"/>
</dbReference>
<comment type="caution">
    <text evidence="4">The sequence shown here is derived from an EMBL/GenBank/DDBJ whole genome shotgun (WGS) entry which is preliminary data.</text>
</comment>
<dbReference type="AlphaFoldDB" id="A0A268S062"/>
<feature type="transmembrane region" description="Helical" evidence="2">
    <location>
        <begin position="12"/>
        <end position="29"/>
    </location>
</feature>
<keyword evidence="2" id="KW-0472">Membrane</keyword>
<name>A0A268S062_SHOCL</name>
<keyword evidence="1" id="KW-0175">Coiled coil</keyword>
<dbReference type="EMBL" id="NPBS01000059">
    <property type="protein sequence ID" value="PAF25837.1"/>
    <property type="molecule type" value="Genomic_DNA"/>
</dbReference>
<reference evidence="5 6" key="1">
    <citation type="submission" date="2017-07" db="EMBL/GenBank/DDBJ databases">
        <title>Isolation and whole genome analysis of endospore-forming bacteria from heroin.</title>
        <authorList>
            <person name="Kalinowski J."/>
            <person name="Ahrens B."/>
            <person name="Al-Dilaimi A."/>
            <person name="Winkler A."/>
            <person name="Wibberg D."/>
            <person name="Schleenbecker U."/>
            <person name="Ruckert C."/>
            <person name="Wolfel R."/>
            <person name="Grass G."/>
        </authorList>
    </citation>
    <scope>NUCLEOTIDE SEQUENCE [LARGE SCALE GENOMIC DNA]</scope>
    <source>
        <strain evidence="4 5">7523-2</strain>
        <strain evidence="3 6">7539</strain>
    </source>
</reference>
<protein>
    <submittedName>
        <fullName evidence="4">Uncharacterized protein</fullName>
    </submittedName>
</protein>
<keyword evidence="2" id="KW-1133">Transmembrane helix</keyword>
<evidence type="ECO:0000313" key="3">
    <source>
        <dbReference type="EMBL" id="PAE90825.1"/>
    </source>
</evidence>
<dbReference type="Proteomes" id="UP000216133">
    <property type="component" value="Unassembled WGS sequence"/>
</dbReference>
<evidence type="ECO:0000313" key="6">
    <source>
        <dbReference type="Proteomes" id="UP000216207"/>
    </source>
</evidence>
<proteinExistence type="predicted"/>